<evidence type="ECO:0000256" key="1">
    <source>
        <dbReference type="SAM" id="SignalP"/>
    </source>
</evidence>
<dbReference type="Proteomes" id="UP000006039">
    <property type="component" value="Unassembled WGS sequence"/>
</dbReference>
<dbReference type="GO" id="GO:0016788">
    <property type="term" value="F:hydrolase activity, acting on ester bonds"/>
    <property type="evidence" value="ECO:0007669"/>
    <property type="project" value="InterPro"/>
</dbReference>
<organism evidence="2">
    <name type="scientific">Gaeumannomyces tritici (strain R3-111a-1)</name>
    <name type="common">Wheat and barley take-all root rot fungus</name>
    <name type="synonym">Gaeumannomyces graminis var. tritici</name>
    <dbReference type="NCBI Taxonomy" id="644352"/>
    <lineage>
        <taxon>Eukaryota</taxon>
        <taxon>Fungi</taxon>
        <taxon>Dikarya</taxon>
        <taxon>Ascomycota</taxon>
        <taxon>Pezizomycotina</taxon>
        <taxon>Sordariomycetes</taxon>
        <taxon>Sordariomycetidae</taxon>
        <taxon>Magnaporthales</taxon>
        <taxon>Magnaporthaceae</taxon>
        <taxon>Gaeumannomyces</taxon>
    </lineage>
</organism>
<dbReference type="InterPro" id="IPR001087">
    <property type="entry name" value="GDSL"/>
</dbReference>
<dbReference type="SUPFAM" id="SSF52266">
    <property type="entry name" value="SGNH hydrolase"/>
    <property type="match status" value="1"/>
</dbReference>
<protein>
    <recommendedName>
        <fullName evidence="5">SGNH hydrolase-type esterase domain-containing protein</fullName>
    </recommendedName>
</protein>
<dbReference type="PANTHER" id="PTHR43695">
    <property type="entry name" value="PUTATIVE (AFU_ORTHOLOGUE AFUA_2G17250)-RELATED"/>
    <property type="match status" value="1"/>
</dbReference>
<dbReference type="RefSeq" id="XP_009222177.1">
    <property type="nucleotide sequence ID" value="XM_009223913.1"/>
</dbReference>
<proteinExistence type="predicted"/>
<reference evidence="3" key="4">
    <citation type="journal article" date="2015" name="G3 (Bethesda)">
        <title>Genome sequences of three phytopathogenic species of the Magnaporthaceae family of fungi.</title>
        <authorList>
            <person name="Okagaki L.H."/>
            <person name="Nunes C.C."/>
            <person name="Sailsbery J."/>
            <person name="Clay B."/>
            <person name="Brown D."/>
            <person name="John T."/>
            <person name="Oh Y."/>
            <person name="Young N."/>
            <person name="Fitzgerald M."/>
            <person name="Haas B.J."/>
            <person name="Zeng Q."/>
            <person name="Young S."/>
            <person name="Adiconis X."/>
            <person name="Fan L."/>
            <person name="Levin J.Z."/>
            <person name="Mitchell T.K."/>
            <person name="Okubara P.A."/>
            <person name="Farman M.L."/>
            <person name="Kohn L.M."/>
            <person name="Birren B."/>
            <person name="Ma L.-J."/>
            <person name="Dean R.A."/>
        </authorList>
    </citation>
    <scope>NUCLEOTIDE SEQUENCE</scope>
    <source>
        <strain evidence="3">R3-111a-1</strain>
    </source>
</reference>
<dbReference type="InterPro" id="IPR036514">
    <property type="entry name" value="SGNH_hydro_sf"/>
</dbReference>
<evidence type="ECO:0000313" key="3">
    <source>
        <dbReference type="EnsemblFungi" id="EJT76177"/>
    </source>
</evidence>
<dbReference type="EMBL" id="GL385397">
    <property type="protein sequence ID" value="EJT76177.1"/>
    <property type="molecule type" value="Genomic_DNA"/>
</dbReference>
<name>J3NXU4_GAET3</name>
<reference evidence="2" key="3">
    <citation type="submission" date="2010-09" db="EMBL/GenBank/DDBJ databases">
        <title>Annotation of Gaeumannomyces graminis var. tritici R3-111a-1.</title>
        <authorList>
            <consortium name="The Broad Institute Genome Sequencing Platform"/>
            <person name="Ma L.-J."/>
            <person name="Dead R."/>
            <person name="Young S.K."/>
            <person name="Zeng Q."/>
            <person name="Gargeya S."/>
            <person name="Fitzgerald M."/>
            <person name="Haas B."/>
            <person name="Abouelleil A."/>
            <person name="Alvarado L."/>
            <person name="Arachchi H.M."/>
            <person name="Berlin A."/>
            <person name="Brown A."/>
            <person name="Chapman S.B."/>
            <person name="Chen Z."/>
            <person name="Dunbar C."/>
            <person name="Freedman E."/>
            <person name="Gearin G."/>
            <person name="Gellesch M."/>
            <person name="Goldberg J."/>
            <person name="Griggs A."/>
            <person name="Gujja S."/>
            <person name="Heiman D."/>
            <person name="Howarth C."/>
            <person name="Larson L."/>
            <person name="Lui A."/>
            <person name="MacDonald P.J.P."/>
            <person name="Mehta T."/>
            <person name="Montmayeur A."/>
            <person name="Murphy C."/>
            <person name="Neiman D."/>
            <person name="Pearson M."/>
            <person name="Priest M."/>
            <person name="Roberts A."/>
            <person name="Saif S."/>
            <person name="Shea T."/>
            <person name="Shenoy N."/>
            <person name="Sisk P."/>
            <person name="Stolte C."/>
            <person name="Sykes S."/>
            <person name="Yandava C."/>
            <person name="Wortman J."/>
            <person name="Nusbaum C."/>
            <person name="Birren B."/>
        </authorList>
    </citation>
    <scope>NUCLEOTIDE SEQUENCE</scope>
    <source>
        <strain evidence="2">R3-111a-1</strain>
    </source>
</reference>
<dbReference type="STRING" id="644352.J3NXU4"/>
<dbReference type="Pfam" id="PF00657">
    <property type="entry name" value="Lipase_GDSL"/>
    <property type="match status" value="1"/>
</dbReference>
<dbReference type="AlphaFoldDB" id="J3NXU4"/>
<dbReference type="InterPro" id="IPR037459">
    <property type="entry name" value="RhgT-like"/>
</dbReference>
<dbReference type="Gene3D" id="3.40.50.1110">
    <property type="entry name" value="SGNH hydrolase"/>
    <property type="match status" value="1"/>
</dbReference>
<dbReference type="VEuPathDB" id="FungiDB:GGTG_06099"/>
<accession>J3NXU4</accession>
<feature type="signal peptide" evidence="1">
    <location>
        <begin position="1"/>
        <end position="24"/>
    </location>
</feature>
<reference evidence="2" key="2">
    <citation type="submission" date="2010-07" db="EMBL/GenBank/DDBJ databases">
        <authorList>
            <consortium name="The Broad Institute Genome Sequencing Platform"/>
            <consortium name="Broad Institute Genome Sequencing Center for Infectious Disease"/>
            <person name="Ma L.-J."/>
            <person name="Dead R."/>
            <person name="Young S."/>
            <person name="Zeng Q."/>
            <person name="Koehrsen M."/>
            <person name="Alvarado L."/>
            <person name="Berlin A."/>
            <person name="Chapman S.B."/>
            <person name="Chen Z."/>
            <person name="Freedman E."/>
            <person name="Gellesch M."/>
            <person name="Goldberg J."/>
            <person name="Griggs A."/>
            <person name="Gujja S."/>
            <person name="Heilman E.R."/>
            <person name="Heiman D."/>
            <person name="Hepburn T."/>
            <person name="Howarth C."/>
            <person name="Jen D."/>
            <person name="Larson L."/>
            <person name="Mehta T."/>
            <person name="Neiman D."/>
            <person name="Pearson M."/>
            <person name="Roberts A."/>
            <person name="Saif S."/>
            <person name="Shea T."/>
            <person name="Shenoy N."/>
            <person name="Sisk P."/>
            <person name="Stolte C."/>
            <person name="Sykes S."/>
            <person name="Walk T."/>
            <person name="White J."/>
            <person name="Yandava C."/>
            <person name="Haas B."/>
            <person name="Nusbaum C."/>
            <person name="Birren B."/>
        </authorList>
    </citation>
    <scope>NUCLEOTIDE SEQUENCE</scope>
    <source>
        <strain evidence="2">R3-111a-1</strain>
    </source>
</reference>
<dbReference type="eggNOG" id="ENOG502S5SG">
    <property type="taxonomic scope" value="Eukaryota"/>
</dbReference>
<keyword evidence="4" id="KW-1185">Reference proteome</keyword>
<gene>
    <name evidence="3" type="primary">20346557</name>
    <name evidence="2" type="ORF">GGTG_06099</name>
</gene>
<feature type="chain" id="PRO_5015094539" description="SGNH hydrolase-type esterase domain-containing protein" evidence="1">
    <location>
        <begin position="25"/>
        <end position="295"/>
    </location>
</feature>
<evidence type="ECO:0008006" key="5">
    <source>
        <dbReference type="Google" id="ProtNLM"/>
    </source>
</evidence>
<dbReference type="EnsemblFungi" id="EJT76177">
    <property type="protein sequence ID" value="EJT76177"/>
    <property type="gene ID" value="GGTG_06099"/>
</dbReference>
<reference evidence="3" key="5">
    <citation type="submission" date="2018-04" db="UniProtKB">
        <authorList>
            <consortium name="EnsemblFungi"/>
        </authorList>
    </citation>
    <scope>IDENTIFICATION</scope>
    <source>
        <strain evidence="3">R3-111a-1</strain>
    </source>
</reference>
<keyword evidence="1" id="KW-0732">Signal</keyword>
<sequence>MQPHNRCHWLLAAAVATLVSHAAAQANGPCDGRTPAFILAGDSTTAVQSALGGGWGTGFLSFLKPPGWGSNHGRNGATTASFVDDGEWERVIQQVKDSKAAYDCIVTIQFGHNDQIPSRGVSQQQYRDNLENFAQQVKDAGGTPHEATDTLANERRLSMAAAAATQTRFLDLNAASMAYIEAIGATAAHRLDSKPGDTEHVGDHGSVVFGRMVADLLLGHEAVVGGASAAEDEDDDNSFATYDDDAYGGVLVKQSPDLQGVDGGFDGPAPLPECLKQWFNEDKELSDKIWSGIEA</sequence>
<dbReference type="OrthoDB" id="5041285at2759"/>
<dbReference type="PANTHER" id="PTHR43695:SF2">
    <property type="entry name" value="PUTATIVE (AFU_ORTHOLOGUE AFUA_2G17250)-RELATED"/>
    <property type="match status" value="1"/>
</dbReference>
<dbReference type="HOGENOM" id="CLU_065859_1_0_1"/>
<reference evidence="4" key="1">
    <citation type="submission" date="2010-07" db="EMBL/GenBank/DDBJ databases">
        <title>The genome sequence of Gaeumannomyces graminis var. tritici strain R3-111a-1.</title>
        <authorList>
            <consortium name="The Broad Institute Genome Sequencing Platform"/>
            <person name="Ma L.-J."/>
            <person name="Dead R."/>
            <person name="Young S."/>
            <person name="Zeng Q."/>
            <person name="Koehrsen M."/>
            <person name="Alvarado L."/>
            <person name="Berlin A."/>
            <person name="Chapman S.B."/>
            <person name="Chen Z."/>
            <person name="Freedman E."/>
            <person name="Gellesch M."/>
            <person name="Goldberg J."/>
            <person name="Griggs A."/>
            <person name="Gujja S."/>
            <person name="Heilman E.R."/>
            <person name="Heiman D."/>
            <person name="Hepburn T."/>
            <person name="Howarth C."/>
            <person name="Jen D."/>
            <person name="Larson L."/>
            <person name="Mehta T."/>
            <person name="Neiman D."/>
            <person name="Pearson M."/>
            <person name="Roberts A."/>
            <person name="Saif S."/>
            <person name="Shea T."/>
            <person name="Shenoy N."/>
            <person name="Sisk P."/>
            <person name="Stolte C."/>
            <person name="Sykes S."/>
            <person name="Walk T."/>
            <person name="White J."/>
            <person name="Yandava C."/>
            <person name="Haas B."/>
            <person name="Nusbaum C."/>
            <person name="Birren B."/>
        </authorList>
    </citation>
    <scope>NUCLEOTIDE SEQUENCE [LARGE SCALE GENOMIC DNA]</scope>
    <source>
        <strain evidence="4">R3-111a-1</strain>
    </source>
</reference>
<dbReference type="GeneID" id="20346557"/>
<evidence type="ECO:0000313" key="2">
    <source>
        <dbReference type="EMBL" id="EJT76177.1"/>
    </source>
</evidence>
<evidence type="ECO:0000313" key="4">
    <source>
        <dbReference type="Proteomes" id="UP000006039"/>
    </source>
</evidence>